<evidence type="ECO:0000313" key="3">
    <source>
        <dbReference type="Proteomes" id="UP000767238"/>
    </source>
</evidence>
<reference evidence="2" key="2">
    <citation type="submission" date="2021-08" db="EMBL/GenBank/DDBJ databases">
        <authorList>
            <person name="Gostincar C."/>
            <person name="Sun X."/>
            <person name="Song Z."/>
            <person name="Gunde-Cimerman N."/>
        </authorList>
    </citation>
    <scope>NUCLEOTIDE SEQUENCE</scope>
    <source>
        <strain evidence="2">EXF-8016</strain>
        <strain evidence="1">EXF-9911</strain>
    </source>
</reference>
<proteinExistence type="predicted"/>
<reference evidence="2" key="1">
    <citation type="journal article" date="2021" name="J Fungi (Basel)">
        <title>Virulence traits and population genomics of the black yeast Aureobasidium melanogenum.</title>
        <authorList>
            <person name="Cernosa A."/>
            <person name="Sun X."/>
            <person name="Gostincar C."/>
            <person name="Fang C."/>
            <person name="Gunde-Cimerman N."/>
            <person name="Song Z."/>
        </authorList>
    </citation>
    <scope>NUCLEOTIDE SEQUENCE</scope>
    <source>
        <strain evidence="2">EXF-8016</strain>
        <strain evidence="1">EXF-9911</strain>
    </source>
</reference>
<dbReference type="Proteomes" id="UP000779574">
    <property type="component" value="Unassembled WGS sequence"/>
</dbReference>
<dbReference type="EMBL" id="JAHFXF010001499">
    <property type="protein sequence ID" value="KAG9666518.1"/>
    <property type="molecule type" value="Genomic_DNA"/>
</dbReference>
<evidence type="ECO:0000313" key="1">
    <source>
        <dbReference type="EMBL" id="KAG9666518.1"/>
    </source>
</evidence>
<comment type="caution">
    <text evidence="2">The sequence shown here is derived from an EMBL/GenBank/DDBJ whole genome shotgun (WGS) entry which is preliminary data.</text>
</comment>
<name>A0A9P8K1Z6_AURME</name>
<gene>
    <name evidence="1" type="ORF">KCU76_g17970</name>
    <name evidence="2" type="ORF">KCV03_g10405</name>
</gene>
<dbReference type="EMBL" id="JAHFYH010000362">
    <property type="protein sequence ID" value="KAH0208670.1"/>
    <property type="molecule type" value="Genomic_DNA"/>
</dbReference>
<accession>A0A9P8K1Z6</accession>
<organism evidence="2 3">
    <name type="scientific">Aureobasidium melanogenum</name>
    <name type="common">Aureobasidium pullulans var. melanogenum</name>
    <dbReference type="NCBI Taxonomy" id="46634"/>
    <lineage>
        <taxon>Eukaryota</taxon>
        <taxon>Fungi</taxon>
        <taxon>Dikarya</taxon>
        <taxon>Ascomycota</taxon>
        <taxon>Pezizomycotina</taxon>
        <taxon>Dothideomycetes</taxon>
        <taxon>Dothideomycetidae</taxon>
        <taxon>Dothideales</taxon>
        <taxon>Saccotheciaceae</taxon>
        <taxon>Aureobasidium</taxon>
    </lineage>
</organism>
<evidence type="ECO:0000313" key="2">
    <source>
        <dbReference type="EMBL" id="KAH0208670.1"/>
    </source>
</evidence>
<feature type="non-terminal residue" evidence="2">
    <location>
        <position position="110"/>
    </location>
</feature>
<dbReference type="AlphaFoldDB" id="A0A9P8K1Z6"/>
<protein>
    <submittedName>
        <fullName evidence="2">Uncharacterized protein</fullName>
    </submittedName>
</protein>
<sequence length="110" mass="12949">MEVFARHQSSLSLKTLMISRIILSPFVLAVFHLVHPEHTVKPIPTRDTWSNHESTAHSSIMCDYTKVQYRCDHLRYTVRAWCVRYQESHKRCPPNVVAVEYRFEEPCGTF</sequence>
<dbReference type="Proteomes" id="UP000767238">
    <property type="component" value="Unassembled WGS sequence"/>
</dbReference>